<protein>
    <submittedName>
        <fullName evidence="1">Uncharacterized protein</fullName>
    </submittedName>
</protein>
<evidence type="ECO:0000313" key="2">
    <source>
        <dbReference type="Proteomes" id="UP000231912"/>
    </source>
</evidence>
<organism evidence="1 2">
    <name type="scientific">Leptospira wolffii</name>
    <dbReference type="NCBI Taxonomy" id="409998"/>
    <lineage>
        <taxon>Bacteria</taxon>
        <taxon>Pseudomonadati</taxon>
        <taxon>Spirochaetota</taxon>
        <taxon>Spirochaetia</taxon>
        <taxon>Leptospirales</taxon>
        <taxon>Leptospiraceae</taxon>
        <taxon>Leptospira</taxon>
    </lineage>
</organism>
<sequence length="81" mass="9673">MLSFSAKNKKSRLDPSDEWLRFLNLLEPLYFRISEFRRLGAGEFQDSFLRILDNVRRSFRAKGAERNGRMSRLKRESQGEF</sequence>
<proteinExistence type="predicted"/>
<dbReference type="AlphaFoldDB" id="A0A2M9ZB56"/>
<gene>
    <name evidence="1" type="ORF">CH371_12030</name>
</gene>
<evidence type="ECO:0000313" key="1">
    <source>
        <dbReference type="EMBL" id="PJZ65650.1"/>
    </source>
</evidence>
<name>A0A2M9ZB56_9LEPT</name>
<dbReference type="Proteomes" id="UP000231912">
    <property type="component" value="Unassembled WGS sequence"/>
</dbReference>
<comment type="caution">
    <text evidence="1">The sequence shown here is derived from an EMBL/GenBank/DDBJ whole genome shotgun (WGS) entry which is preliminary data.</text>
</comment>
<dbReference type="EMBL" id="NPDT01000004">
    <property type="protein sequence ID" value="PJZ65650.1"/>
    <property type="molecule type" value="Genomic_DNA"/>
</dbReference>
<reference evidence="1 2" key="1">
    <citation type="submission" date="2017-07" db="EMBL/GenBank/DDBJ databases">
        <title>Leptospira spp. isolated from tropical soils.</title>
        <authorList>
            <person name="Thibeaux R."/>
            <person name="Iraola G."/>
            <person name="Ferres I."/>
            <person name="Bierque E."/>
            <person name="Girault D."/>
            <person name="Soupe-Gilbert M.-E."/>
            <person name="Picardeau M."/>
            <person name="Goarant C."/>
        </authorList>
    </citation>
    <scope>NUCLEOTIDE SEQUENCE [LARGE SCALE GENOMIC DNA]</scope>
    <source>
        <strain evidence="1 2">FH2-C-A2</strain>
    </source>
</reference>
<accession>A0A2M9ZB56</accession>